<sequence>MDVESIEYPKTTNIKKWVEFLERKLTHKEVSLLLSLHSEQKLNKVMKKLYCACKERGLCMPKLTNLCGNCLFESLEYHMIGKSNEIFRGGLSYLMYIYMNYKNLIPGDSMTLFEKFAITNCGEDGTKLVVCKNKNMEKGEKKFYKYTYSVMCQDLTNNGSWSRLEPDLILTFISYIYKLNIQILAISNSGEHLYSINAYVNCDKKPELHTIYLANVDNFHYLPLEPFNSETGELFKKLYYKHSLKSFRAWAEKMEQGKKDEYIRDIYFEEQQCSCMQNEFVSYDSLDGDCTNYMDFD</sequence>
<gene>
    <name evidence="1" type="ORF">LCMiAC01_04390</name>
</gene>
<name>A0A481Z106_9VIRU</name>
<evidence type="ECO:0000313" key="1">
    <source>
        <dbReference type="EMBL" id="QBK88757.1"/>
    </source>
</evidence>
<accession>A0A481Z106</accession>
<protein>
    <submittedName>
        <fullName evidence="1">Uncharacterized protein</fullName>
    </submittedName>
</protein>
<organism evidence="1">
    <name type="scientific">Mimivirus LCMiAC01</name>
    <dbReference type="NCBI Taxonomy" id="2506608"/>
    <lineage>
        <taxon>Viruses</taxon>
        <taxon>Varidnaviria</taxon>
        <taxon>Bamfordvirae</taxon>
        <taxon>Nucleocytoviricota</taxon>
        <taxon>Megaviricetes</taxon>
        <taxon>Imitervirales</taxon>
        <taxon>Mimiviridae</taxon>
        <taxon>Klosneuvirinae</taxon>
    </lineage>
</organism>
<dbReference type="EMBL" id="MK500397">
    <property type="protein sequence ID" value="QBK88757.1"/>
    <property type="molecule type" value="Genomic_DNA"/>
</dbReference>
<proteinExistence type="predicted"/>
<reference evidence="1" key="1">
    <citation type="journal article" date="2019" name="MBio">
        <title>Virus Genomes from Deep Sea Sediments Expand the Ocean Megavirome and Support Independent Origins of Viral Gigantism.</title>
        <authorList>
            <person name="Backstrom D."/>
            <person name="Yutin N."/>
            <person name="Jorgensen S.L."/>
            <person name="Dharamshi J."/>
            <person name="Homa F."/>
            <person name="Zaremba-Niedwiedzka K."/>
            <person name="Spang A."/>
            <person name="Wolf Y.I."/>
            <person name="Koonin E.V."/>
            <person name="Ettema T.J."/>
        </authorList>
    </citation>
    <scope>NUCLEOTIDE SEQUENCE</scope>
</reference>